<comment type="subcellular location">
    <subcellularLocation>
        <location evidence="1">Cell membrane</location>
        <topology evidence="1">Multi-pass membrane protein</topology>
    </subcellularLocation>
</comment>
<evidence type="ECO:0000313" key="8">
    <source>
        <dbReference type="EMBL" id="GIG53548.1"/>
    </source>
</evidence>
<evidence type="ECO:0000256" key="4">
    <source>
        <dbReference type="ARBA" id="ARBA00022989"/>
    </source>
</evidence>
<dbReference type="Pfam" id="PF02653">
    <property type="entry name" value="BPD_transp_2"/>
    <property type="match status" value="1"/>
</dbReference>
<feature type="transmembrane region" description="Helical" evidence="7">
    <location>
        <begin position="257"/>
        <end position="277"/>
    </location>
</feature>
<feature type="transmembrane region" description="Helical" evidence="7">
    <location>
        <begin position="386"/>
        <end position="404"/>
    </location>
</feature>
<evidence type="ECO:0000256" key="6">
    <source>
        <dbReference type="SAM" id="MobiDB-lite"/>
    </source>
</evidence>
<feature type="transmembrane region" description="Helical" evidence="7">
    <location>
        <begin position="206"/>
        <end position="225"/>
    </location>
</feature>
<dbReference type="RefSeq" id="WP_239066449.1">
    <property type="nucleotide sequence ID" value="NZ_BONR01000001.1"/>
</dbReference>
<dbReference type="InterPro" id="IPR001851">
    <property type="entry name" value="ABC_transp_permease"/>
</dbReference>
<organism evidence="8 9">
    <name type="scientific">Demequina activiva</name>
    <dbReference type="NCBI Taxonomy" id="1582364"/>
    <lineage>
        <taxon>Bacteria</taxon>
        <taxon>Bacillati</taxon>
        <taxon>Actinomycetota</taxon>
        <taxon>Actinomycetes</taxon>
        <taxon>Micrococcales</taxon>
        <taxon>Demequinaceae</taxon>
        <taxon>Demequina</taxon>
    </lineage>
</organism>
<feature type="transmembrane region" description="Helical" evidence="7">
    <location>
        <begin position="121"/>
        <end position="142"/>
    </location>
</feature>
<dbReference type="PANTHER" id="PTHR47089">
    <property type="entry name" value="ABC TRANSPORTER, PERMEASE PROTEIN"/>
    <property type="match status" value="1"/>
</dbReference>
<feature type="transmembrane region" description="Helical" evidence="7">
    <location>
        <begin position="89"/>
        <end position="109"/>
    </location>
</feature>
<dbReference type="GO" id="GO:0005886">
    <property type="term" value="C:plasma membrane"/>
    <property type="evidence" value="ECO:0007669"/>
    <property type="project" value="UniProtKB-SubCell"/>
</dbReference>
<dbReference type="GO" id="GO:0022857">
    <property type="term" value="F:transmembrane transporter activity"/>
    <property type="evidence" value="ECO:0007669"/>
    <property type="project" value="InterPro"/>
</dbReference>
<feature type="transmembrane region" description="Helical" evidence="7">
    <location>
        <begin position="48"/>
        <end position="68"/>
    </location>
</feature>
<dbReference type="PANTHER" id="PTHR47089:SF1">
    <property type="entry name" value="GUANOSINE ABC TRANSPORTER PERMEASE PROTEIN NUPP"/>
    <property type="match status" value="1"/>
</dbReference>
<proteinExistence type="predicted"/>
<comment type="caution">
    <text evidence="8">The sequence shown here is derived from an EMBL/GenBank/DDBJ whole genome shotgun (WGS) entry which is preliminary data.</text>
</comment>
<keyword evidence="9" id="KW-1185">Reference proteome</keyword>
<evidence type="ECO:0000256" key="7">
    <source>
        <dbReference type="SAM" id="Phobius"/>
    </source>
</evidence>
<evidence type="ECO:0000256" key="3">
    <source>
        <dbReference type="ARBA" id="ARBA00022692"/>
    </source>
</evidence>
<evidence type="ECO:0000256" key="5">
    <source>
        <dbReference type="ARBA" id="ARBA00023136"/>
    </source>
</evidence>
<feature type="region of interest" description="Disordered" evidence="6">
    <location>
        <begin position="1"/>
        <end position="36"/>
    </location>
</feature>
<keyword evidence="4 7" id="KW-1133">Transmembrane helix</keyword>
<accession>A0A919UKC0</accession>
<reference evidence="8" key="1">
    <citation type="submission" date="2021-01" db="EMBL/GenBank/DDBJ databases">
        <title>Whole genome shotgun sequence of Demequina activiva NBRC 110675.</title>
        <authorList>
            <person name="Komaki H."/>
            <person name="Tamura T."/>
        </authorList>
    </citation>
    <scope>NUCLEOTIDE SEQUENCE</scope>
    <source>
        <strain evidence="8">NBRC 110675</strain>
    </source>
</reference>
<dbReference type="AlphaFoldDB" id="A0A919UKC0"/>
<dbReference type="EMBL" id="BONR01000001">
    <property type="protein sequence ID" value="GIG53548.1"/>
    <property type="molecule type" value="Genomic_DNA"/>
</dbReference>
<name>A0A919UKC0_9MICO</name>
<feature type="compositionally biased region" description="Basic and acidic residues" evidence="6">
    <location>
        <begin position="1"/>
        <end position="19"/>
    </location>
</feature>
<dbReference type="CDD" id="cd06580">
    <property type="entry name" value="TM_PBP1_transp_TpRbsC_like"/>
    <property type="match status" value="1"/>
</dbReference>
<sequence length="421" mass="43965">MSDGKQDETPVDSTPREPEGAAGEPDAGSDQPSRAQSVLREILESSTLVVIMAIVASLAIGGLLILFADEEVREAATYFFSRPSDTFQAMGDALGGAYAAMFNGAVLNLNANDFAGLIKPFTQTLTMATPLIFAGLGLGIGFRAGLFNIGAQGQLLIGATLGAYVGFAWHLPWGIHLLVAVLGCALGGAVWGFIPGVLKAKTGAHEVIVTIMLNYIALNLVAWLLTLDTFQRPDSNNPISPIVDETAQYPLILGSEFNLHLGFLLALACAWGVWWLMERSTLGFEFRAVGANPRAARTAGMNVSKAYILVMTIAGALAGLAGSAQVLGTEKVLTTATAGSLGFDAITVALLGRSRPVGTVMAAILFGGLRAAGPTLQVQAGLPVDIVFVIQALIVLFIAAPPLVRSIFRLPAPAHEKEVAA</sequence>
<protein>
    <submittedName>
        <fullName evidence="8">ABC transporter permease</fullName>
    </submittedName>
</protein>
<feature type="transmembrane region" description="Helical" evidence="7">
    <location>
        <begin position="306"/>
        <end position="326"/>
    </location>
</feature>
<keyword evidence="2" id="KW-1003">Cell membrane</keyword>
<evidence type="ECO:0000256" key="2">
    <source>
        <dbReference type="ARBA" id="ARBA00022475"/>
    </source>
</evidence>
<keyword evidence="3 7" id="KW-0812">Transmembrane</keyword>
<dbReference type="Proteomes" id="UP000652354">
    <property type="component" value="Unassembled WGS sequence"/>
</dbReference>
<feature type="transmembrane region" description="Helical" evidence="7">
    <location>
        <begin position="173"/>
        <end position="194"/>
    </location>
</feature>
<gene>
    <name evidence="8" type="ORF">Dac01nite_03000</name>
</gene>
<evidence type="ECO:0000313" key="9">
    <source>
        <dbReference type="Proteomes" id="UP000652354"/>
    </source>
</evidence>
<keyword evidence="5 7" id="KW-0472">Membrane</keyword>
<evidence type="ECO:0000256" key="1">
    <source>
        <dbReference type="ARBA" id="ARBA00004651"/>
    </source>
</evidence>